<dbReference type="FunFam" id="2.30.30.40:FF:000057">
    <property type="entry name" value="Dedicator of cytokinesis protein 4"/>
    <property type="match status" value="1"/>
</dbReference>
<dbReference type="Pfam" id="PF07653">
    <property type="entry name" value="SH3_2"/>
    <property type="match status" value="1"/>
</dbReference>
<dbReference type="InterPro" id="IPR001452">
    <property type="entry name" value="SH3_domain"/>
</dbReference>
<dbReference type="InterPro" id="IPR046773">
    <property type="entry name" value="DOCKER_Lobe_C"/>
</dbReference>
<dbReference type="InterPro" id="IPR042455">
    <property type="entry name" value="DOCK_N_sub1"/>
</dbReference>
<dbReference type="Gene3D" id="1.20.1270.350">
    <property type="entry name" value="Dedicator of cytokinesis N-terminal subdomain"/>
    <property type="match status" value="1"/>
</dbReference>
<dbReference type="SUPFAM" id="SSF50044">
    <property type="entry name" value="SH3-domain"/>
    <property type="match status" value="1"/>
</dbReference>
<dbReference type="Pfam" id="PF20421">
    <property type="entry name" value="DHR-2_Lobe_C"/>
    <property type="match status" value="1"/>
</dbReference>
<dbReference type="InterPro" id="IPR036028">
    <property type="entry name" value="SH3-like_dom_sf"/>
</dbReference>
<dbReference type="Pfam" id="PF23554">
    <property type="entry name" value="TPR_DOCK"/>
    <property type="match status" value="1"/>
</dbReference>
<dbReference type="InterPro" id="IPR056372">
    <property type="entry name" value="TPR_DOCK"/>
</dbReference>
<dbReference type="GO" id="GO:0016477">
    <property type="term" value="P:cell migration"/>
    <property type="evidence" value="ECO:0007669"/>
    <property type="project" value="TreeGrafter"/>
</dbReference>
<feature type="region of interest" description="Disordered" evidence="11">
    <location>
        <begin position="2493"/>
        <end position="2514"/>
    </location>
</feature>
<evidence type="ECO:0000256" key="5">
    <source>
        <dbReference type="ARBA" id="ARBA00022553"/>
    </source>
</evidence>
<evidence type="ECO:0000256" key="3">
    <source>
        <dbReference type="ARBA" id="ARBA00022443"/>
    </source>
</evidence>
<dbReference type="Pfam" id="PF16172">
    <property type="entry name" value="DOCK_N"/>
    <property type="match status" value="1"/>
</dbReference>
<keyword evidence="8" id="KW-0498">Mitosis</keyword>
<dbReference type="GO" id="GO:0051301">
    <property type="term" value="P:cell division"/>
    <property type="evidence" value="ECO:0007669"/>
    <property type="project" value="UniProtKB-KW"/>
</dbReference>
<dbReference type="FunFam" id="1.20.1270.350:FF:000001">
    <property type="entry name" value="dedicator of cytokinesis protein 4"/>
    <property type="match status" value="1"/>
</dbReference>
<reference evidence="15" key="1">
    <citation type="submission" date="2022-12" db="EMBL/GenBank/DDBJ databases">
        <authorList>
            <person name="Alioto T."/>
            <person name="Alioto T."/>
            <person name="Gomez Garrido J."/>
        </authorList>
    </citation>
    <scope>NUCLEOTIDE SEQUENCE</scope>
</reference>
<name>A0AA35JX79_9SAUR</name>
<dbReference type="PANTHER" id="PTHR45653">
    <property type="entry name" value="DEDICATOR OF CYTOKINESIS"/>
    <property type="match status" value="1"/>
</dbReference>
<dbReference type="InterPro" id="IPR028593">
    <property type="entry name" value="SPDLY_chordates"/>
</dbReference>
<dbReference type="Pfam" id="PF20422">
    <property type="entry name" value="DHR-2_Lobe_B"/>
    <property type="match status" value="1"/>
</dbReference>
<comment type="similarity">
    <text evidence="8">Belongs to the Spindly family.</text>
</comment>
<evidence type="ECO:0000256" key="1">
    <source>
        <dbReference type="ARBA" id="ARBA00004370"/>
    </source>
</evidence>
<dbReference type="PANTHER" id="PTHR45653:SF6">
    <property type="entry name" value="DEDICATOR OF CYTOKINESIS PROTEIN 2"/>
    <property type="match status" value="1"/>
</dbReference>
<evidence type="ECO:0000256" key="10">
    <source>
        <dbReference type="PROSITE-ProRule" id="PRU00983"/>
    </source>
</evidence>
<dbReference type="Pfam" id="PF06920">
    <property type="entry name" value="DHR-2_Lobe_A"/>
    <property type="match status" value="1"/>
</dbReference>
<keyword evidence="3 9" id="KW-0728">SH3 domain</keyword>
<dbReference type="Gene3D" id="2.60.40.150">
    <property type="entry name" value="C2 domain"/>
    <property type="match status" value="1"/>
</dbReference>
<dbReference type="HAMAP" id="MF_03041">
    <property type="entry name" value="SPDLY"/>
    <property type="match status" value="1"/>
</dbReference>
<keyword evidence="8" id="KW-0132">Cell division</keyword>
<dbReference type="InterPro" id="IPR043161">
    <property type="entry name" value="DOCK_C_lobe_A"/>
</dbReference>
<evidence type="ECO:0000259" key="13">
    <source>
        <dbReference type="PROSITE" id="PS51650"/>
    </source>
</evidence>
<evidence type="ECO:0000259" key="12">
    <source>
        <dbReference type="PROSITE" id="PS50002"/>
    </source>
</evidence>
<evidence type="ECO:0000256" key="2">
    <source>
        <dbReference type="ARBA" id="ARBA00004496"/>
    </source>
</evidence>
<dbReference type="GO" id="GO:0005886">
    <property type="term" value="C:plasma membrane"/>
    <property type="evidence" value="ECO:0007669"/>
    <property type="project" value="TreeGrafter"/>
</dbReference>
<evidence type="ECO:0000256" key="11">
    <source>
        <dbReference type="SAM" id="MobiDB-lite"/>
    </source>
</evidence>
<dbReference type="GO" id="GO:0005085">
    <property type="term" value="F:guanyl-nucleotide exchange factor activity"/>
    <property type="evidence" value="ECO:0007669"/>
    <property type="project" value="UniProtKB-KW"/>
</dbReference>
<dbReference type="GO" id="GO:0031267">
    <property type="term" value="F:small GTPase binding"/>
    <property type="evidence" value="ECO:0007669"/>
    <property type="project" value="TreeGrafter"/>
</dbReference>
<evidence type="ECO:0000256" key="4">
    <source>
        <dbReference type="ARBA" id="ARBA00022490"/>
    </source>
</evidence>
<dbReference type="PROSITE" id="PS51650">
    <property type="entry name" value="C2_DOCK"/>
    <property type="match status" value="1"/>
</dbReference>
<dbReference type="Gene3D" id="2.30.30.40">
    <property type="entry name" value="SH3 Domains"/>
    <property type="match status" value="1"/>
</dbReference>
<feature type="domain" description="C2 DOCK-type" evidence="13">
    <location>
        <begin position="1104"/>
        <end position="1288"/>
    </location>
</feature>
<dbReference type="SMART" id="SM00326">
    <property type="entry name" value="SH3"/>
    <property type="match status" value="1"/>
</dbReference>
<feature type="domain" description="DOCKER" evidence="14">
    <location>
        <begin position="1890"/>
        <end position="2301"/>
    </location>
</feature>
<dbReference type="PROSITE" id="PS50002">
    <property type="entry name" value="SH3"/>
    <property type="match status" value="1"/>
</dbReference>
<evidence type="ECO:0000256" key="8">
    <source>
        <dbReference type="HAMAP-Rule" id="MF_03041"/>
    </source>
</evidence>
<comment type="function">
    <text evidence="8">Required for the localization of dynein and dynactin to the mitotic kintochore. Dynein is believed to control the initial lateral interaction between the kinetochore and spindle microtubules and to facilitate the subsequent formation of end-on kinetochore-microtubule attachments mediated by the NDC80 complex.</text>
</comment>
<evidence type="ECO:0000256" key="7">
    <source>
        <dbReference type="ARBA" id="ARBA00023136"/>
    </source>
</evidence>
<evidence type="ECO:0000313" key="15">
    <source>
        <dbReference type="EMBL" id="CAI5766438.1"/>
    </source>
</evidence>
<dbReference type="InterPro" id="IPR035892">
    <property type="entry name" value="C2_domain_sf"/>
</dbReference>
<comment type="subcellular location">
    <subcellularLocation>
        <location evidence="8">Chromosome</location>
        <location evidence="8">Centromere</location>
        <location evidence="8">Kinetochore</location>
    </subcellularLocation>
    <subcellularLocation>
        <location evidence="2">Cytoplasm</location>
    </subcellularLocation>
    <subcellularLocation>
        <location evidence="1">Membrane</location>
    </subcellularLocation>
</comment>
<dbReference type="PROSITE" id="PS51651">
    <property type="entry name" value="DOCKER"/>
    <property type="match status" value="1"/>
</dbReference>
<gene>
    <name evidence="8" type="primary">SPDL1</name>
    <name evidence="8" type="synonym">CCDC99</name>
    <name evidence="15" type="ORF">PODLI_1B032798</name>
</gene>
<dbReference type="GO" id="GO:0007094">
    <property type="term" value="P:mitotic spindle assembly checkpoint signaling"/>
    <property type="evidence" value="ECO:0007669"/>
    <property type="project" value="InterPro"/>
</dbReference>
<keyword evidence="8" id="KW-0158">Chromosome</keyword>
<evidence type="ECO:0000313" key="16">
    <source>
        <dbReference type="Proteomes" id="UP001178461"/>
    </source>
</evidence>
<dbReference type="SUPFAM" id="SSF48371">
    <property type="entry name" value="ARM repeat"/>
    <property type="match status" value="1"/>
</dbReference>
<dbReference type="FunFam" id="1.20.58.740:FF:000004">
    <property type="entry name" value="Dedicator of cytokinesis protein 1"/>
    <property type="match status" value="1"/>
</dbReference>
<keyword evidence="5" id="KW-0597">Phosphoprotein</keyword>
<dbReference type="GO" id="GO:0043515">
    <property type="term" value="F:kinetochore binding"/>
    <property type="evidence" value="ECO:0007669"/>
    <property type="project" value="UniProtKB-UniRule"/>
</dbReference>
<keyword evidence="8" id="KW-0131">Cell cycle</keyword>
<organism evidence="15 16">
    <name type="scientific">Podarcis lilfordi</name>
    <name type="common">Lilford's wall lizard</name>
    <dbReference type="NCBI Taxonomy" id="74358"/>
    <lineage>
        <taxon>Eukaryota</taxon>
        <taxon>Metazoa</taxon>
        <taxon>Chordata</taxon>
        <taxon>Craniata</taxon>
        <taxon>Vertebrata</taxon>
        <taxon>Euteleostomi</taxon>
        <taxon>Lepidosauria</taxon>
        <taxon>Squamata</taxon>
        <taxon>Bifurcata</taxon>
        <taxon>Unidentata</taxon>
        <taxon>Episquamata</taxon>
        <taxon>Laterata</taxon>
        <taxon>Lacertibaenia</taxon>
        <taxon>Lacertidae</taxon>
        <taxon>Podarcis</taxon>
    </lineage>
</organism>
<comment type="similarity">
    <text evidence="10">Belongs to the DOCK family.</text>
</comment>
<evidence type="ECO:0000256" key="9">
    <source>
        <dbReference type="PROSITE-ProRule" id="PRU00192"/>
    </source>
</evidence>
<accession>A0AA35JX79</accession>
<dbReference type="InterPro" id="IPR043162">
    <property type="entry name" value="DOCK_C_lobe_C"/>
</dbReference>
<dbReference type="GO" id="GO:0034501">
    <property type="term" value="P:protein localization to kinetochore"/>
    <property type="evidence" value="ECO:0007669"/>
    <property type="project" value="UniProtKB-UniRule"/>
</dbReference>
<dbReference type="GO" id="GO:0007264">
    <property type="term" value="P:small GTPase-mediated signal transduction"/>
    <property type="evidence" value="ECO:0007669"/>
    <property type="project" value="InterPro"/>
</dbReference>
<dbReference type="InterPro" id="IPR032376">
    <property type="entry name" value="DOCK_N"/>
</dbReference>
<dbReference type="InterPro" id="IPR046769">
    <property type="entry name" value="DOCKER_Lobe_A"/>
</dbReference>
<dbReference type="GO" id="GO:0000940">
    <property type="term" value="C:outer kinetochore"/>
    <property type="evidence" value="ECO:0007669"/>
    <property type="project" value="UniProtKB-UniRule"/>
</dbReference>
<dbReference type="InterPro" id="IPR027007">
    <property type="entry name" value="C2_DOCK-type_domain"/>
</dbReference>
<feature type="domain" description="SH3" evidence="12">
    <location>
        <begin position="692"/>
        <end position="753"/>
    </location>
</feature>
<keyword evidence="4" id="KW-0963">Cytoplasm</keyword>
<dbReference type="GO" id="GO:0005737">
    <property type="term" value="C:cytoplasm"/>
    <property type="evidence" value="ECO:0007669"/>
    <property type="project" value="UniProtKB-SubCell"/>
</dbReference>
<dbReference type="InterPro" id="IPR026791">
    <property type="entry name" value="DOCK"/>
</dbReference>
<dbReference type="GO" id="GO:0007520">
    <property type="term" value="P:myoblast fusion"/>
    <property type="evidence" value="ECO:0007669"/>
    <property type="project" value="TreeGrafter"/>
</dbReference>
<keyword evidence="7" id="KW-0472">Membrane</keyword>
<dbReference type="InterPro" id="IPR027357">
    <property type="entry name" value="DOCKER_dom"/>
</dbReference>
<dbReference type="Gene3D" id="1.25.40.410">
    <property type="match status" value="1"/>
</dbReference>
<evidence type="ECO:0000256" key="6">
    <source>
        <dbReference type="ARBA" id="ARBA00022658"/>
    </source>
</evidence>
<evidence type="ECO:0000259" key="14">
    <source>
        <dbReference type="PROSITE" id="PS51651"/>
    </source>
</evidence>
<dbReference type="Proteomes" id="UP001178461">
    <property type="component" value="Chromosome 2"/>
</dbReference>
<dbReference type="InterPro" id="IPR046770">
    <property type="entry name" value="DOCKER_Lobe_B"/>
</dbReference>
<dbReference type="InterPro" id="IPR016024">
    <property type="entry name" value="ARM-type_fold"/>
</dbReference>
<dbReference type="FunFam" id="2.60.40.150:FF:000044">
    <property type="entry name" value="dedicator of cytokinesis protein 1"/>
    <property type="match status" value="1"/>
</dbReference>
<keyword evidence="8" id="KW-0175">Coiled coil</keyword>
<dbReference type="Gene3D" id="1.20.58.740">
    <property type="match status" value="1"/>
</dbReference>
<feature type="coiled-coil region" evidence="8">
    <location>
        <begin position="103"/>
        <end position="340"/>
    </location>
</feature>
<sequence>MKMEPDQETISRLRRQLKEAEEERRKAAQYGLDLVESESLLQNQLDKLQNEIVTITENFEQEKYTLQREVELKNRMLESMNLECETLKQHQNIQLDTLREQLVRMHGQETNELRNKMEKLKSELEETLLSEKQSKHKVDHLKEVLASKTEELRMMSERVHETMSSEVLNLQLELVALEQAKADLEDRLHDLQYSKEQLELGNSNLTNRLARLEEEREDREKDIVSYCNALEKAHEVNRDLQLQLDHARQEALDPSSKGNSLFAEVEDRRAEMERQLISMKVKYQLLQNQYSFTREQQQRLKLQMAALLRMKGSQGEHDQLERLQSMLQQKNGEIEELLMKVKQLEKPMKSENSKALKLSSTSEYAESEDGYYTDLLQMKLENSEKEIENLKSELSLQRMKALFESQRVLEMERKLFAKERQLEASQSESINLRVLLDELRIKYQPEELMRDSFNLKKAPGDVISYNLSSRGSSECETSCMLSQKKEETKLSEDALKTTLQAVSVNKVPLSAIEQRSDQPERKKVKIKEEELDRTAINMKDKNEIGPSLSTRLTSDPGIKTEENYTVAAEQTRKHEKKSHKKTYPIMFMAPKQDPDTQSRRPVLSLLCIEASLSFSVRASLRTVHTKRGRKLRDCEKCKVPCCICSSRQTPCDSLDSILEHYWDFIQYQTAVLLNHGYPSLLDLLAMTPWQKTDKKIGVAISNFRAARVPQLSLHIGDVVHILEDCEGWYKGYIVRHKGVEGIFPKSFIHIKELSVEKKRNAENVIPAEIPLVQEVTCTLWEWGNIWKQLYVANKKDRFRQVQSMMCELMEWRSQLLSGTLPKDELKELKQKVTSKIDYGNKILELDLIVRDEDGNILDPEKTSVISLFHAHAEATNKITERIKEEMSKDESDYGTYSRSSASPTHSLYVFVRNFVCRIGEDAELFMSLYDPQKQTVISENYLVRWGSKGFVKEIDNFNNLKVVFTDLGNKDLGREKIYLICQIVRVGRMDLKDSNTRKYTQGIRRPFGVAVMDITDIVKGKAESDEEKQHFIPFHPVSENEFLHNLLSKVTTLKGDGQGLWVTMKMLVGDTTQIRKDYPHLVDRTTVVARKLGFPEIIMPGDIRNDIYITLLNGDLDKSNKTSQRNIEVNMCVCDEDGKVIPNAICLGAGDKPTSEYKSVVYYQVKQPRWAETLKVALPIEDMQRIHLRFTFRHRSSQESKDKGEKNFAMAYVKLMKEDGTTLLDGFHDLAVLKGDSKKMEDASAYLSLPSSRHNIDSKGSTLSRSSSSVGGLSVSSRDTFTISTLVCSTKLTQNVGLLGLLKWRMKPELLKENLEKLKIVDGEEIVKFLQDTLDALFNIMMEHSHSDEYDILVFDALIYIIGLIADRKFQHFNTVLEAYIQQHFSATLAYKKLMTVLKTYLDISCRGEQCEPILRTLKSLEYVFKFIVRSRTLFSQLYEGKEVTEFEEAMRRLFESINNLMRSQEKTALIPQVAALKYIPSVLQDVETVFDVRLLSQLLYEFYTCIPPKSLQNHKVRSMKNIVCSNLFKKQECRDILLPVITKELKELLDPREEAQNQEKKYCVELLNSILEVLSCQDPKSTHQHIQEIMVQLLRTINRAVIRMGRDDTLISHFVACMTAILNQMDDQHYASYIETFRTSSELVDFLMETFIMFKDLIGKNVYPLDWMAMSMVQNRVFLRAINKFSETMNQKFLENMNFEEQLWNNYFHLAVAFITQDSLQLEQFSHAKCIKIVSKYGDMRRLIGFAIRDMWYKLGQNKIRFIPGMVGPILEMTLIPEAELRKATIPIFFDMMLCEYRNTGEFRKFENEIILKLDHEVEGGRGDEQYLHLFESILTECSSSYAKIARAVETFVSLVKGLLEKLLDYRAVMNDESKNNRMSCTVNLLNFYKEINREEMYIRYLYKLRDLHLDCENYTEAAYTLLLHASLLKWSDEQCTPQVMQTEFQSSQTHRHLKEHLYEMIIEYFDKGKMWEEAISLCKELAEQYEMEIFDYELLSQNLRQQAKFYENIMKILRPKPDYFAVGYYGQGFPTFLRNKVFIYRGKEYERREDFQAQLISHFPNAEKMTTTAPPGENIKNSTGQYVQCFTVQPVLEEHPQFKNKPVPDQIITFYKCNHVQRFHYSRPVRKGSVDPENEFASMWIERTSFVTAYKLPGILRWFEVIAMSQTTISPLENAIETMSMTNEKILAMVNQYQSDENLPINPLSMLLNGIVDPAVMGGFAKYEKAFFTDEYIRDHPEDQEKLNRLKDLIAWQIPFLGAGIKIHERRVSDSLRPFHERMEECFRHLKVKVEKQYGVRELPDFDDRRVGRPTSMLRSYRQMSIISLSSMNSDCGTPSKTTAESFELEVLSPKATKSVSDENVRLTSPLPEVKLRKCRKRAKRSSVVFADEKASPELLDMKSLSRKHAFMSDTNLSEHLGVPHKTSVLKQMSFASRSMPTIPGVTMSVCCPSPEEPNAPQRMSQASIPPPILELDRKTLKKKKVNQLFKTIYRTKQLEDGRHTSERQSDFFPDQ</sequence>
<protein>
    <recommendedName>
        <fullName evidence="8">Protein Spindly</fullName>
    </recommendedName>
    <alternativeName>
        <fullName evidence="8">Coiled-coil domain-containing protein 99</fullName>
    </alternativeName>
    <alternativeName>
        <fullName evidence="8">Spindle apparatus coiled-coil domain-containing protein 1</fullName>
    </alternativeName>
</protein>
<feature type="coiled-coil region" evidence="8">
    <location>
        <begin position="373"/>
        <end position="428"/>
    </location>
</feature>
<dbReference type="FunFam" id="1.25.40.410:FF:000004">
    <property type="entry name" value="Dedicator of cytokinesis protein 1"/>
    <property type="match status" value="1"/>
</dbReference>
<dbReference type="Pfam" id="PF14429">
    <property type="entry name" value="DOCK-C2"/>
    <property type="match status" value="1"/>
</dbReference>
<dbReference type="EMBL" id="OX395127">
    <property type="protein sequence ID" value="CAI5766438.1"/>
    <property type="molecule type" value="Genomic_DNA"/>
</dbReference>
<feature type="region of interest" description="Disordered" evidence="11">
    <location>
        <begin position="1"/>
        <end position="22"/>
    </location>
</feature>
<keyword evidence="8" id="KW-0137">Centromere</keyword>
<keyword evidence="6" id="KW-0344">Guanine-nucleotide releasing factor</keyword>
<proteinExistence type="inferred from homology"/>
<keyword evidence="8" id="KW-0995">Kinetochore</keyword>
<keyword evidence="16" id="KW-1185">Reference proteome</keyword>
<feature type="compositionally biased region" description="Basic and acidic residues" evidence="11">
    <location>
        <begin position="2495"/>
        <end position="2508"/>
    </location>
</feature>